<dbReference type="AlphaFoldDB" id="A0A068VH03"/>
<name>A0A068VH03_COFCA</name>
<accession>A0A068VH03</accession>
<sequence length="677" mass="75985">MDFDGPQFTWTNGSVWQRLNRALTNVKWALAYPISRVSHLARGRSDHAPLLVKCAPRMGSPRSFRFLNVWARHPGFLPLDIKTSATEFYADLFTSESTVRGGFPDLPFAIPSVGSVQNDRIREVPSAEEIREVVFSMDLNSAPGPDGFGVGFYQKCWEIIKDDLVKSIHDFFRGVSQPQGWSSSLIVLVPKVEDLCFRTFSNSWFSVLINGESAGYFKSSRRVRQGDLLSPALFLFLFLEQYQAWSGQKVSIGKSSFCPALGASPEQLQLVLSTLGFREQRLPIRYLGVPLTKGRVSCVLFDGLLTRLRQRLFHWSSKLLSTGGKIVLIRHVLNSIPLHLLQVLQPPNAVLVALGRICNAFLWDRNTTEKRVHWAAWEKVCFPVEEGGLGVRAFGDVLRARLLEIQDFAEGRIRWCLGKGLIDFWQDRWCTALPLAQLLGLSNTPDVLVGELYLQSGWDVARLKSWLPEHYVARILELQIFPDLKDHMVWEGSPSGEFSVLSTMEALRQKRSTSMVSRYIWGTALPKKISFFVWRLVRQWVPLDEQLQRKGVHLGSRCSCCEGASETVGHLFVSGPVAESVWGHLFQQGRSIPGRRRRPRLVVWAKPPSQCLKLNTDASVTAVGAFGGGVVRSSAGKVIFAFYKEFGEVHSVVHAEALALLTGLLHCQERRLAGVKA</sequence>
<dbReference type="Gramene" id="CDP18963">
    <property type="protein sequence ID" value="CDP18963"/>
    <property type="gene ID" value="GSCOC_T00008954001"/>
</dbReference>
<dbReference type="STRING" id="49390.A0A068VH03"/>
<dbReference type="Pfam" id="PF13966">
    <property type="entry name" value="zf-RVT"/>
    <property type="match status" value="1"/>
</dbReference>
<dbReference type="InParanoid" id="A0A068VH03"/>
<dbReference type="EMBL" id="HG739406">
    <property type="protein sequence ID" value="CDP18963.1"/>
    <property type="molecule type" value="Genomic_DNA"/>
</dbReference>
<evidence type="ECO:0000259" key="2">
    <source>
        <dbReference type="Pfam" id="PF13966"/>
    </source>
</evidence>
<evidence type="ECO:0000259" key="1">
    <source>
        <dbReference type="Pfam" id="PF13456"/>
    </source>
</evidence>
<gene>
    <name evidence="3" type="ORF">GSCOC_T00008954001</name>
</gene>
<dbReference type="OrthoDB" id="1751077at2759"/>
<protein>
    <submittedName>
        <fullName evidence="3">DH200=94 genomic scaffold, scaffold_322</fullName>
    </submittedName>
</protein>
<dbReference type="InterPro" id="IPR026960">
    <property type="entry name" value="RVT-Znf"/>
</dbReference>
<dbReference type="PANTHER" id="PTHR33116">
    <property type="entry name" value="REVERSE TRANSCRIPTASE ZINC-BINDING DOMAIN-CONTAINING PROTEIN-RELATED-RELATED"/>
    <property type="match status" value="1"/>
</dbReference>
<dbReference type="Pfam" id="PF13456">
    <property type="entry name" value="RVT_3"/>
    <property type="match status" value="1"/>
</dbReference>
<feature type="domain" description="Reverse transcriptase zinc-binding" evidence="2">
    <location>
        <begin position="498"/>
        <end position="582"/>
    </location>
</feature>
<evidence type="ECO:0000313" key="3">
    <source>
        <dbReference type="EMBL" id="CDP18963.1"/>
    </source>
</evidence>
<keyword evidence="4" id="KW-1185">Reference proteome</keyword>
<dbReference type="GO" id="GO:0004523">
    <property type="term" value="F:RNA-DNA hybrid ribonuclease activity"/>
    <property type="evidence" value="ECO:0007669"/>
    <property type="project" value="InterPro"/>
</dbReference>
<dbReference type="OMA" id="HSETINH"/>
<feature type="domain" description="RNase H type-1" evidence="1">
    <location>
        <begin position="617"/>
        <end position="671"/>
    </location>
</feature>
<dbReference type="InterPro" id="IPR002156">
    <property type="entry name" value="RNaseH_domain"/>
</dbReference>
<dbReference type="PhylomeDB" id="A0A068VH03"/>
<proteinExistence type="predicted"/>
<organism evidence="3 4">
    <name type="scientific">Coffea canephora</name>
    <name type="common">Robusta coffee</name>
    <dbReference type="NCBI Taxonomy" id="49390"/>
    <lineage>
        <taxon>Eukaryota</taxon>
        <taxon>Viridiplantae</taxon>
        <taxon>Streptophyta</taxon>
        <taxon>Embryophyta</taxon>
        <taxon>Tracheophyta</taxon>
        <taxon>Spermatophyta</taxon>
        <taxon>Magnoliopsida</taxon>
        <taxon>eudicotyledons</taxon>
        <taxon>Gunneridae</taxon>
        <taxon>Pentapetalae</taxon>
        <taxon>asterids</taxon>
        <taxon>lamiids</taxon>
        <taxon>Gentianales</taxon>
        <taxon>Rubiaceae</taxon>
        <taxon>Ixoroideae</taxon>
        <taxon>Gardenieae complex</taxon>
        <taxon>Bertiereae - Coffeeae clade</taxon>
        <taxon>Coffeeae</taxon>
        <taxon>Coffea</taxon>
    </lineage>
</organism>
<dbReference type="GO" id="GO:0003676">
    <property type="term" value="F:nucleic acid binding"/>
    <property type="evidence" value="ECO:0007669"/>
    <property type="project" value="InterPro"/>
</dbReference>
<dbReference type="Proteomes" id="UP000295252">
    <property type="component" value="Unassembled WGS sequence"/>
</dbReference>
<reference evidence="4" key="1">
    <citation type="journal article" date="2014" name="Science">
        <title>The coffee genome provides insight into the convergent evolution of caffeine biosynthesis.</title>
        <authorList>
            <person name="Denoeud F."/>
            <person name="Carretero-Paulet L."/>
            <person name="Dereeper A."/>
            <person name="Droc G."/>
            <person name="Guyot R."/>
            <person name="Pietrella M."/>
            <person name="Zheng C."/>
            <person name="Alberti A."/>
            <person name="Anthony F."/>
            <person name="Aprea G."/>
            <person name="Aury J.M."/>
            <person name="Bento P."/>
            <person name="Bernard M."/>
            <person name="Bocs S."/>
            <person name="Campa C."/>
            <person name="Cenci A."/>
            <person name="Combes M.C."/>
            <person name="Crouzillat D."/>
            <person name="Da Silva C."/>
            <person name="Daddiego L."/>
            <person name="De Bellis F."/>
            <person name="Dussert S."/>
            <person name="Garsmeur O."/>
            <person name="Gayraud T."/>
            <person name="Guignon V."/>
            <person name="Jahn K."/>
            <person name="Jamilloux V."/>
            <person name="Joet T."/>
            <person name="Labadie K."/>
            <person name="Lan T."/>
            <person name="Leclercq J."/>
            <person name="Lepelley M."/>
            <person name="Leroy T."/>
            <person name="Li L.T."/>
            <person name="Librado P."/>
            <person name="Lopez L."/>
            <person name="Munoz A."/>
            <person name="Noel B."/>
            <person name="Pallavicini A."/>
            <person name="Perrotta G."/>
            <person name="Poncet V."/>
            <person name="Pot D."/>
            <person name="Priyono X."/>
            <person name="Rigoreau M."/>
            <person name="Rouard M."/>
            <person name="Rozas J."/>
            <person name="Tranchant-Dubreuil C."/>
            <person name="VanBuren R."/>
            <person name="Zhang Q."/>
            <person name="Andrade A.C."/>
            <person name="Argout X."/>
            <person name="Bertrand B."/>
            <person name="de Kochko A."/>
            <person name="Graziosi G."/>
            <person name="Henry R.J."/>
            <person name="Jayarama X."/>
            <person name="Ming R."/>
            <person name="Nagai C."/>
            <person name="Rounsley S."/>
            <person name="Sankoff D."/>
            <person name="Giuliano G."/>
            <person name="Albert V.A."/>
            <person name="Wincker P."/>
            <person name="Lashermes P."/>
        </authorList>
    </citation>
    <scope>NUCLEOTIDE SEQUENCE [LARGE SCALE GENOMIC DNA]</scope>
    <source>
        <strain evidence="4">cv. DH200-94</strain>
    </source>
</reference>
<evidence type="ECO:0000313" key="4">
    <source>
        <dbReference type="Proteomes" id="UP000295252"/>
    </source>
</evidence>
<dbReference type="PANTHER" id="PTHR33116:SF80">
    <property type="entry name" value="REVERSE TRANSCRIPTASE ZINC-BINDING DOMAIN-CONTAINING PROTEIN"/>
    <property type="match status" value="1"/>
</dbReference>